<dbReference type="PANTHER" id="PTHR10122">
    <property type="entry name" value="CYTOCHROME C OXIDASE SUBUNIT 5B, MITOCHONDRIAL"/>
    <property type="match status" value="1"/>
</dbReference>
<dbReference type="FunFam" id="2.60.11.10:FF:000003">
    <property type="entry name" value="Cytochrome c oxidase subunit IV"/>
    <property type="match status" value="1"/>
</dbReference>
<dbReference type="CDD" id="cd00924">
    <property type="entry name" value="Cyt_c_Oxidase_Vb"/>
    <property type="match status" value="1"/>
</dbReference>
<dbReference type="eggNOG" id="KOG3352">
    <property type="taxonomic scope" value="Eukaryota"/>
</dbReference>
<dbReference type="GO" id="GO:0005743">
    <property type="term" value="C:mitochondrial inner membrane"/>
    <property type="evidence" value="ECO:0007669"/>
    <property type="project" value="UniProtKB-SubCell"/>
</dbReference>
<dbReference type="GeneID" id="19403500"/>
<dbReference type="Proteomes" id="UP000016935">
    <property type="component" value="Unassembled WGS sequence"/>
</dbReference>
<dbReference type="InterPro" id="IPR036972">
    <property type="entry name" value="Cyt_c_oxidase_su5b_sf"/>
</dbReference>
<dbReference type="RefSeq" id="XP_008025017.1">
    <property type="nucleotide sequence ID" value="XM_008026826.1"/>
</dbReference>
<dbReference type="Gene3D" id="2.60.11.10">
    <property type="entry name" value="Cytochrome c oxidase, subunit Vb"/>
    <property type="match status" value="1"/>
</dbReference>
<feature type="region of interest" description="Disordered" evidence="13">
    <location>
        <begin position="176"/>
        <end position="199"/>
    </location>
</feature>
<evidence type="ECO:0000256" key="6">
    <source>
        <dbReference type="ARBA" id="ARBA00022833"/>
    </source>
</evidence>
<evidence type="ECO:0000256" key="9">
    <source>
        <dbReference type="ARBA" id="ARBA00023136"/>
    </source>
</evidence>
<feature type="binding site" evidence="12">
    <location>
        <position position="161"/>
    </location>
    <ligand>
        <name>Zn(2+)</name>
        <dbReference type="ChEBI" id="CHEBI:29105"/>
    </ligand>
</feature>
<reference evidence="14 15" key="1">
    <citation type="journal article" date="2012" name="PLoS Pathog.">
        <title>Diverse lifestyles and strategies of plant pathogenesis encoded in the genomes of eighteen Dothideomycetes fungi.</title>
        <authorList>
            <person name="Ohm R.A."/>
            <person name="Feau N."/>
            <person name="Henrissat B."/>
            <person name="Schoch C.L."/>
            <person name="Horwitz B.A."/>
            <person name="Barry K.W."/>
            <person name="Condon B.J."/>
            <person name="Copeland A.C."/>
            <person name="Dhillon B."/>
            <person name="Glaser F."/>
            <person name="Hesse C.N."/>
            <person name="Kosti I."/>
            <person name="LaButti K."/>
            <person name="Lindquist E.A."/>
            <person name="Lucas S."/>
            <person name="Salamov A.A."/>
            <person name="Bradshaw R.E."/>
            <person name="Ciuffetti L."/>
            <person name="Hamelin R.C."/>
            <person name="Kema G.H.J."/>
            <person name="Lawrence C."/>
            <person name="Scott J.A."/>
            <person name="Spatafora J.W."/>
            <person name="Turgeon B.G."/>
            <person name="de Wit P.J.G.M."/>
            <person name="Zhong S."/>
            <person name="Goodwin S.B."/>
            <person name="Grigoriev I.V."/>
        </authorList>
    </citation>
    <scope>NUCLEOTIDE SEQUENCE [LARGE SCALE GENOMIC DNA]</scope>
    <source>
        <strain evidence="15">28A</strain>
    </source>
</reference>
<name>R0KBG2_EXST2</name>
<evidence type="ECO:0000313" key="14">
    <source>
        <dbReference type="EMBL" id="EOA86724.1"/>
    </source>
</evidence>
<feature type="compositionally biased region" description="Basic and acidic residues" evidence="13">
    <location>
        <begin position="177"/>
        <end position="192"/>
    </location>
</feature>
<organism evidence="14 15">
    <name type="scientific">Exserohilum turcicum (strain 28A)</name>
    <name type="common">Northern leaf blight fungus</name>
    <name type="synonym">Setosphaeria turcica</name>
    <dbReference type="NCBI Taxonomy" id="671987"/>
    <lineage>
        <taxon>Eukaryota</taxon>
        <taxon>Fungi</taxon>
        <taxon>Dikarya</taxon>
        <taxon>Ascomycota</taxon>
        <taxon>Pezizomycotina</taxon>
        <taxon>Dothideomycetes</taxon>
        <taxon>Pleosporomycetidae</taxon>
        <taxon>Pleosporales</taxon>
        <taxon>Pleosporineae</taxon>
        <taxon>Pleosporaceae</taxon>
        <taxon>Exserohilum</taxon>
    </lineage>
</organism>
<dbReference type="GO" id="GO:0045277">
    <property type="term" value="C:respiratory chain complex IV"/>
    <property type="evidence" value="ECO:0007669"/>
    <property type="project" value="EnsemblFungi"/>
</dbReference>
<proteinExistence type="inferred from homology"/>
<evidence type="ECO:0000256" key="8">
    <source>
        <dbReference type="ARBA" id="ARBA00023128"/>
    </source>
</evidence>
<dbReference type="SUPFAM" id="SSF57802">
    <property type="entry name" value="Rubredoxin-like"/>
    <property type="match status" value="1"/>
</dbReference>
<dbReference type="PROSITE" id="PS51359">
    <property type="entry name" value="COX5B_2"/>
    <property type="match status" value="1"/>
</dbReference>
<gene>
    <name evidence="14" type="ORF">SETTUDRAFT_31049</name>
</gene>
<dbReference type="GO" id="GO:1990145">
    <property type="term" value="P:maintenance of translational fidelity"/>
    <property type="evidence" value="ECO:0007669"/>
    <property type="project" value="EnsemblFungi"/>
</dbReference>
<keyword evidence="9" id="KW-0472">Membrane</keyword>
<keyword evidence="4 12" id="KW-0479">Metal-binding</keyword>
<evidence type="ECO:0000256" key="11">
    <source>
        <dbReference type="ARBA" id="ARBA00070613"/>
    </source>
</evidence>
<comment type="similarity">
    <text evidence="3">Belongs to the cytochrome c oxidase subunit 5B family.</text>
</comment>
<sequence>MFVQRSAIAAARRVAPRAFAQRAFSTSFIRRDANNEAKESNIAQKETGHSANAPSILEGFKKLEEIKSEADLLAPGAQPGTVPTDAEHATGLERLEILGKMQGIDIFDMRPLDASRVGTMEDPIVVNSAGDEQYVGCTGCPADSHNVIWITLTREEPKSRCMECGSAYEMHYVGPAEDSHGHDDHHGHHENPYPRPKNMADFIKPEYAEL</sequence>
<dbReference type="STRING" id="671987.R0KBG2"/>
<comment type="pathway">
    <text evidence="2">Energy metabolism; oxidative phosphorylation.</text>
</comment>
<keyword evidence="15" id="KW-1185">Reference proteome</keyword>
<reference evidence="14 15" key="2">
    <citation type="journal article" date="2013" name="PLoS Genet.">
        <title>Comparative genome structure, secondary metabolite, and effector coding capacity across Cochliobolus pathogens.</title>
        <authorList>
            <person name="Condon B.J."/>
            <person name="Leng Y."/>
            <person name="Wu D."/>
            <person name="Bushley K.E."/>
            <person name="Ohm R.A."/>
            <person name="Otillar R."/>
            <person name="Martin J."/>
            <person name="Schackwitz W."/>
            <person name="Grimwood J."/>
            <person name="MohdZainudin N."/>
            <person name="Xue C."/>
            <person name="Wang R."/>
            <person name="Manning V.A."/>
            <person name="Dhillon B."/>
            <person name="Tu Z.J."/>
            <person name="Steffenson B.J."/>
            <person name="Salamov A."/>
            <person name="Sun H."/>
            <person name="Lowry S."/>
            <person name="LaButti K."/>
            <person name="Han J."/>
            <person name="Copeland A."/>
            <person name="Lindquist E."/>
            <person name="Barry K."/>
            <person name="Schmutz J."/>
            <person name="Baker S.E."/>
            <person name="Ciuffetti L.M."/>
            <person name="Grigoriev I.V."/>
            <person name="Zhong S."/>
            <person name="Turgeon B.G."/>
        </authorList>
    </citation>
    <scope>NUCLEOTIDE SEQUENCE [LARGE SCALE GENOMIC DNA]</scope>
    <source>
        <strain evidence="15">28A</strain>
    </source>
</reference>
<comment type="subcellular location">
    <subcellularLocation>
        <location evidence="1">Mitochondrion inner membrane</location>
        <topology evidence="1">Peripheral membrane protein</topology>
        <orientation evidence="1">Matrix side</orientation>
    </subcellularLocation>
</comment>
<evidence type="ECO:0000256" key="1">
    <source>
        <dbReference type="ARBA" id="ARBA00004443"/>
    </source>
</evidence>
<dbReference type="InterPro" id="IPR002124">
    <property type="entry name" value="Cyt_c_oxidase_su5b"/>
</dbReference>
<evidence type="ECO:0000256" key="12">
    <source>
        <dbReference type="PIRSR" id="PIRSR602124-2"/>
    </source>
</evidence>
<evidence type="ECO:0000256" key="4">
    <source>
        <dbReference type="ARBA" id="ARBA00022723"/>
    </source>
</evidence>
<feature type="binding site" evidence="12">
    <location>
        <position position="137"/>
    </location>
    <ligand>
        <name>Zn(2+)</name>
        <dbReference type="ChEBI" id="CHEBI:29105"/>
    </ligand>
</feature>
<protein>
    <recommendedName>
        <fullName evidence="11">Cytochrome c oxidase subunit 4, mitochondrial</fullName>
    </recommendedName>
    <alternativeName>
        <fullName evidence="10">Cytochrome c oxidase polypeptide IV</fullName>
    </alternativeName>
</protein>
<evidence type="ECO:0000256" key="3">
    <source>
        <dbReference type="ARBA" id="ARBA00010292"/>
    </source>
</evidence>
<dbReference type="EMBL" id="KB908592">
    <property type="protein sequence ID" value="EOA86724.1"/>
    <property type="molecule type" value="Genomic_DNA"/>
</dbReference>
<keyword evidence="7" id="KW-0809">Transit peptide</keyword>
<dbReference type="GO" id="GO:0033617">
    <property type="term" value="P:mitochondrial respiratory chain complex IV assembly"/>
    <property type="evidence" value="ECO:0007669"/>
    <property type="project" value="EnsemblFungi"/>
</dbReference>
<accession>R0KBG2</accession>
<keyword evidence="6 12" id="KW-0862">Zinc</keyword>
<feature type="binding site" evidence="12">
    <location>
        <position position="145"/>
    </location>
    <ligand>
        <name>Zn(2+)</name>
        <dbReference type="ChEBI" id="CHEBI:29105"/>
    </ligand>
</feature>
<keyword evidence="8" id="KW-0496">Mitochondrion</keyword>
<dbReference type="AlphaFoldDB" id="R0KBG2"/>
<dbReference type="HOGENOM" id="CLU_091071_0_0_1"/>
<dbReference type="GO" id="GO:0008270">
    <property type="term" value="F:zinc ion binding"/>
    <property type="evidence" value="ECO:0007669"/>
    <property type="project" value="EnsemblFungi"/>
</dbReference>
<evidence type="ECO:0000256" key="10">
    <source>
        <dbReference type="ARBA" id="ARBA00031366"/>
    </source>
</evidence>
<dbReference type="Pfam" id="PF01215">
    <property type="entry name" value="COX5B"/>
    <property type="match status" value="1"/>
</dbReference>
<feature type="binding site" evidence="12">
    <location>
        <position position="164"/>
    </location>
    <ligand>
        <name>Zn(2+)</name>
        <dbReference type="ChEBI" id="CHEBI:29105"/>
    </ligand>
</feature>
<dbReference type="GO" id="GO:0006123">
    <property type="term" value="P:mitochondrial electron transport, cytochrome c to oxygen"/>
    <property type="evidence" value="ECO:0007669"/>
    <property type="project" value="EnsemblFungi"/>
</dbReference>
<keyword evidence="5" id="KW-0999">Mitochondrion inner membrane</keyword>
<dbReference type="PANTHER" id="PTHR10122:SF0">
    <property type="entry name" value="CYTOCHROME C OXIDASE SUBUNIT 5B, ISOFORM A-RELATED"/>
    <property type="match status" value="1"/>
</dbReference>
<dbReference type="GO" id="GO:0004129">
    <property type="term" value="F:cytochrome-c oxidase activity"/>
    <property type="evidence" value="ECO:0007669"/>
    <property type="project" value="EnsemblFungi"/>
</dbReference>
<evidence type="ECO:0000256" key="5">
    <source>
        <dbReference type="ARBA" id="ARBA00022792"/>
    </source>
</evidence>
<evidence type="ECO:0000313" key="15">
    <source>
        <dbReference type="Proteomes" id="UP000016935"/>
    </source>
</evidence>
<evidence type="ECO:0000256" key="13">
    <source>
        <dbReference type="SAM" id="MobiDB-lite"/>
    </source>
</evidence>
<evidence type="ECO:0000256" key="2">
    <source>
        <dbReference type="ARBA" id="ARBA00004673"/>
    </source>
</evidence>
<evidence type="ECO:0000256" key="7">
    <source>
        <dbReference type="ARBA" id="ARBA00022946"/>
    </source>
</evidence>
<dbReference type="OrthoDB" id="10249250at2759"/>